<evidence type="ECO:0000313" key="2">
    <source>
        <dbReference type="EMBL" id="WTS16987.1"/>
    </source>
</evidence>
<feature type="domain" description="Enoyl reductase (ER)" evidence="1">
    <location>
        <begin position="20"/>
        <end position="339"/>
    </location>
</feature>
<dbReference type="Gene3D" id="3.40.50.720">
    <property type="entry name" value="NAD(P)-binding Rossmann-like Domain"/>
    <property type="match status" value="1"/>
</dbReference>
<dbReference type="InterPro" id="IPR011032">
    <property type="entry name" value="GroES-like_sf"/>
</dbReference>
<dbReference type="Pfam" id="PF16884">
    <property type="entry name" value="ADH_N_2"/>
    <property type="match status" value="1"/>
</dbReference>
<dbReference type="InterPro" id="IPR013149">
    <property type="entry name" value="ADH-like_C"/>
</dbReference>
<dbReference type="InterPro" id="IPR041694">
    <property type="entry name" value="ADH_N_2"/>
</dbReference>
<dbReference type="PANTHER" id="PTHR43677:SF3">
    <property type="entry name" value="PROSTAGLANDIN REDUCTASE 3"/>
    <property type="match status" value="1"/>
</dbReference>
<accession>A0AAU1UJB9</accession>
<dbReference type="InterPro" id="IPR020843">
    <property type="entry name" value="ER"/>
</dbReference>
<reference evidence="2" key="1">
    <citation type="submission" date="2022-10" db="EMBL/GenBank/DDBJ databases">
        <title>The complete genomes of actinobacterial strains from the NBC collection.</title>
        <authorList>
            <person name="Joergensen T.S."/>
            <person name="Alvarez Arevalo M."/>
            <person name="Sterndorff E.B."/>
            <person name="Faurdal D."/>
            <person name="Vuksanovic O."/>
            <person name="Mourched A.-S."/>
            <person name="Charusanti P."/>
            <person name="Shaw S."/>
            <person name="Blin K."/>
            <person name="Weber T."/>
        </authorList>
    </citation>
    <scope>NUCLEOTIDE SEQUENCE</scope>
    <source>
        <strain evidence="2">NBC_00119</strain>
    </source>
</reference>
<name>A0AAU1UJB9_9ACTN</name>
<dbReference type="EMBL" id="CP108195">
    <property type="protein sequence ID" value="WTS16987.1"/>
    <property type="molecule type" value="Genomic_DNA"/>
</dbReference>
<protein>
    <submittedName>
        <fullName evidence="2">NADP-dependent oxidoreductase</fullName>
    </submittedName>
</protein>
<dbReference type="PANTHER" id="PTHR43677">
    <property type="entry name" value="SHORT-CHAIN DEHYDROGENASE/REDUCTASE"/>
    <property type="match status" value="1"/>
</dbReference>
<dbReference type="InterPro" id="IPR036291">
    <property type="entry name" value="NAD(P)-bd_dom_sf"/>
</dbReference>
<dbReference type="CDD" id="cd05288">
    <property type="entry name" value="PGDH"/>
    <property type="match status" value="1"/>
</dbReference>
<dbReference type="Pfam" id="PF00107">
    <property type="entry name" value="ADH_zinc_N"/>
    <property type="match status" value="1"/>
</dbReference>
<dbReference type="GO" id="GO:0016491">
    <property type="term" value="F:oxidoreductase activity"/>
    <property type="evidence" value="ECO:0007669"/>
    <property type="project" value="InterPro"/>
</dbReference>
<dbReference type="SMART" id="SM00829">
    <property type="entry name" value="PKS_ER"/>
    <property type="match status" value="1"/>
</dbReference>
<dbReference type="Gene3D" id="3.90.180.10">
    <property type="entry name" value="Medium-chain alcohol dehydrogenases, catalytic domain"/>
    <property type="match status" value="1"/>
</dbReference>
<dbReference type="InterPro" id="IPR051397">
    <property type="entry name" value="Zn-ADH-like_protein"/>
</dbReference>
<sequence length="341" mass="35313">MTATLPRTTREVRLAAIPEGLPTQEHFAVVETPLPEPGTGQVLVRNRYFLVFPGLRTLIGGEVDGLPLPPLRSGDTLFGPAVGEVVAASADSPLRTGDAVAHMLGWREFALVSAAECTPLDDALPDPVAHLAQGSAAYGALTRLADVRVGDVVFVTGAAGAVGSLAGQIARLLGARRVIGSTGSPEKAERLVSELGYDAVVLRGAGPFAAQVAEAAPEGIDVLVDTVAGEQLAAALGAARQGARFALVGALSGQLSAQRAGGSAPVEIDAYRLVVKGVSLHGYSGADHPDVEKEWTSRFGDWLRSGKISFPYARIAGIDRAPQALQELIEGRHFGAVVVEL</sequence>
<gene>
    <name evidence="2" type="ORF">OHU69_41660</name>
</gene>
<proteinExistence type="predicted"/>
<evidence type="ECO:0000259" key="1">
    <source>
        <dbReference type="SMART" id="SM00829"/>
    </source>
</evidence>
<dbReference type="SUPFAM" id="SSF51735">
    <property type="entry name" value="NAD(P)-binding Rossmann-fold domains"/>
    <property type="match status" value="1"/>
</dbReference>
<dbReference type="SUPFAM" id="SSF50129">
    <property type="entry name" value="GroES-like"/>
    <property type="match status" value="1"/>
</dbReference>
<organism evidence="2">
    <name type="scientific">Streptomyces sp. NBC_00119</name>
    <dbReference type="NCBI Taxonomy" id="2975659"/>
    <lineage>
        <taxon>Bacteria</taxon>
        <taxon>Bacillati</taxon>
        <taxon>Actinomycetota</taxon>
        <taxon>Actinomycetes</taxon>
        <taxon>Kitasatosporales</taxon>
        <taxon>Streptomycetaceae</taxon>
        <taxon>Streptomyces</taxon>
    </lineage>
</organism>
<dbReference type="AlphaFoldDB" id="A0AAU1UJB9"/>